<reference evidence="6 7" key="1">
    <citation type="submission" date="2020-06" db="EMBL/GenBank/DDBJ databases">
        <title>Pseudomonas eucalypticola sp. nov., an endophyte of Eucalyptus dunnii leaves with biocontrol ability of eucalyptus leaf blight.</title>
        <authorList>
            <person name="Liu Y."/>
            <person name="Song Z."/>
            <person name="Zeng H."/>
            <person name="Lu M."/>
            <person name="Wang X."/>
            <person name="Lian X."/>
            <person name="Zhang Q."/>
        </authorList>
    </citation>
    <scope>NUCLEOTIDE SEQUENCE [LARGE SCALE GENOMIC DNA]</scope>
    <source>
        <strain evidence="6 7">NP-1</strain>
    </source>
</reference>
<dbReference type="Gene3D" id="3.30.450.40">
    <property type="match status" value="1"/>
</dbReference>
<dbReference type="Pfam" id="PF02954">
    <property type="entry name" value="HTH_8"/>
    <property type="match status" value="1"/>
</dbReference>
<dbReference type="InterPro" id="IPR003593">
    <property type="entry name" value="AAA+_ATPase"/>
</dbReference>
<dbReference type="InterPro" id="IPR002078">
    <property type="entry name" value="Sigma_54_int"/>
</dbReference>
<dbReference type="KEGG" id="pez:HWQ56_20305"/>
<protein>
    <submittedName>
        <fullName evidence="6">Sigma-54-dependent Fis family transcriptional regulator</fullName>
    </submittedName>
</protein>
<dbReference type="Pfam" id="PF00158">
    <property type="entry name" value="Sigma54_activat"/>
    <property type="match status" value="1"/>
</dbReference>
<dbReference type="InterPro" id="IPR027417">
    <property type="entry name" value="P-loop_NTPase"/>
</dbReference>
<dbReference type="InterPro" id="IPR002197">
    <property type="entry name" value="HTH_Fis"/>
</dbReference>
<dbReference type="Gene3D" id="3.40.50.300">
    <property type="entry name" value="P-loop containing nucleotide triphosphate hydrolases"/>
    <property type="match status" value="1"/>
</dbReference>
<dbReference type="PANTHER" id="PTHR32071">
    <property type="entry name" value="TRANSCRIPTIONAL REGULATORY PROTEIN"/>
    <property type="match status" value="1"/>
</dbReference>
<organism evidence="6 7">
    <name type="scientific">Pseudomonas eucalypticola</name>
    <dbReference type="NCBI Taxonomy" id="2599595"/>
    <lineage>
        <taxon>Bacteria</taxon>
        <taxon>Pseudomonadati</taxon>
        <taxon>Pseudomonadota</taxon>
        <taxon>Gammaproteobacteria</taxon>
        <taxon>Pseudomonadales</taxon>
        <taxon>Pseudomonadaceae</taxon>
        <taxon>Pseudomonas</taxon>
    </lineage>
</organism>
<dbReference type="InterPro" id="IPR025943">
    <property type="entry name" value="Sigma_54_int_dom_ATP-bd_2"/>
</dbReference>
<dbReference type="PROSITE" id="PS00675">
    <property type="entry name" value="SIGMA54_INTERACT_1"/>
    <property type="match status" value="1"/>
</dbReference>
<dbReference type="GO" id="GO:0005524">
    <property type="term" value="F:ATP binding"/>
    <property type="evidence" value="ECO:0007669"/>
    <property type="project" value="UniProtKB-KW"/>
</dbReference>
<dbReference type="Gene3D" id="1.10.8.60">
    <property type="match status" value="1"/>
</dbReference>
<dbReference type="SMART" id="SM00382">
    <property type="entry name" value="AAA"/>
    <property type="match status" value="1"/>
</dbReference>
<keyword evidence="2" id="KW-0067">ATP-binding</keyword>
<dbReference type="Pfam" id="PF25601">
    <property type="entry name" value="AAA_lid_14"/>
    <property type="match status" value="1"/>
</dbReference>
<evidence type="ECO:0000313" key="7">
    <source>
        <dbReference type="Proteomes" id="UP000509568"/>
    </source>
</evidence>
<dbReference type="InterPro" id="IPR025662">
    <property type="entry name" value="Sigma_54_int_dom_ATP-bd_1"/>
</dbReference>
<dbReference type="Proteomes" id="UP000509568">
    <property type="component" value="Chromosome"/>
</dbReference>
<sequence length="600" mass="65266">MFTPSATLDHEAMLQDSWARCRAFGLHHGCAAHFDPWTGERLQRWLARHAHLVATACREVLPYYENILGNSSCLIRLADGQGRLLKRWGEQRLAEPPGCAGFEPGACWAERHVGTNAIGTALACGQAVHIEHDEHFLKANRFMSGSAAPIFDEQRCIVGVLDVSSDSYLPPSHTLGMVRMMSQSVENRLIRDACAERHALLTFNTGPSNLDSPWAGLLALDAHGRVVAANRRADSLLAQALPGTSVERLFKQTLAALLDHGNGATFTLVAAGRNRFQCRLQLPAQGLPAGIATGSPALPATALDPAVAKALKVGKRLLDKDVGLLICGETGAGKEWLVRALHQASERHRCPLVAVNCAAIPMELVESELFGYERGAFTGARATGNIGLVRKAHTGILLLDEIADMPLATQARLLRVLQERAIQPLGAGDPVPVDIRVICATHQDLRQRVNSGHFRQDLYYRIAGATLNMPPLRQRSDKLELIQALLAPLHTPGEPQRPLSPAALKVLLRHPWPGNIRQLQSVLTVAHALAEGPHIEVCDLPESFLDELQELPAALSASAATLDLGELLRDSDGNISQLARRLGVSRNTLYKRLRAHKTER</sequence>
<dbReference type="PROSITE" id="PS00676">
    <property type="entry name" value="SIGMA54_INTERACT_2"/>
    <property type="match status" value="1"/>
</dbReference>
<keyword evidence="4" id="KW-0804">Transcription</keyword>
<dbReference type="SUPFAM" id="SSF46689">
    <property type="entry name" value="Homeodomain-like"/>
    <property type="match status" value="1"/>
</dbReference>
<proteinExistence type="predicted"/>
<evidence type="ECO:0000256" key="2">
    <source>
        <dbReference type="ARBA" id="ARBA00022840"/>
    </source>
</evidence>
<evidence type="ECO:0000256" key="3">
    <source>
        <dbReference type="ARBA" id="ARBA00023015"/>
    </source>
</evidence>
<evidence type="ECO:0000313" key="6">
    <source>
        <dbReference type="EMBL" id="QKZ06000.1"/>
    </source>
</evidence>
<dbReference type="InterPro" id="IPR009057">
    <property type="entry name" value="Homeodomain-like_sf"/>
</dbReference>
<dbReference type="InterPro" id="IPR058031">
    <property type="entry name" value="AAA_lid_NorR"/>
</dbReference>
<gene>
    <name evidence="6" type="ORF">HWQ56_20305</name>
</gene>
<dbReference type="FunFam" id="3.40.50.300:FF:000006">
    <property type="entry name" value="DNA-binding transcriptional regulator NtrC"/>
    <property type="match status" value="1"/>
</dbReference>
<dbReference type="InterPro" id="IPR029016">
    <property type="entry name" value="GAF-like_dom_sf"/>
</dbReference>
<dbReference type="GO" id="GO:0006355">
    <property type="term" value="P:regulation of DNA-templated transcription"/>
    <property type="evidence" value="ECO:0007669"/>
    <property type="project" value="InterPro"/>
</dbReference>
<dbReference type="SUPFAM" id="SSF52540">
    <property type="entry name" value="P-loop containing nucleoside triphosphate hydrolases"/>
    <property type="match status" value="1"/>
</dbReference>
<dbReference type="GO" id="GO:0043565">
    <property type="term" value="F:sequence-specific DNA binding"/>
    <property type="evidence" value="ECO:0007669"/>
    <property type="project" value="InterPro"/>
</dbReference>
<dbReference type="PROSITE" id="PS50045">
    <property type="entry name" value="SIGMA54_INTERACT_4"/>
    <property type="match status" value="1"/>
</dbReference>
<keyword evidence="7" id="KW-1185">Reference proteome</keyword>
<dbReference type="PANTHER" id="PTHR32071:SF77">
    <property type="entry name" value="TRANSCRIPTIONAL REGULATORY PROTEIN"/>
    <property type="match status" value="1"/>
</dbReference>
<dbReference type="Gene3D" id="1.10.10.60">
    <property type="entry name" value="Homeodomain-like"/>
    <property type="match status" value="1"/>
</dbReference>
<keyword evidence="1" id="KW-0547">Nucleotide-binding</keyword>
<dbReference type="RefSeq" id="WP_176571626.1">
    <property type="nucleotide sequence ID" value="NZ_CP056030.1"/>
</dbReference>
<dbReference type="AlphaFoldDB" id="A0A7D5D971"/>
<evidence type="ECO:0000259" key="5">
    <source>
        <dbReference type="PROSITE" id="PS50045"/>
    </source>
</evidence>
<evidence type="ECO:0000256" key="1">
    <source>
        <dbReference type="ARBA" id="ARBA00022741"/>
    </source>
</evidence>
<dbReference type="EMBL" id="CP056030">
    <property type="protein sequence ID" value="QKZ06000.1"/>
    <property type="molecule type" value="Genomic_DNA"/>
</dbReference>
<dbReference type="CDD" id="cd00009">
    <property type="entry name" value="AAA"/>
    <property type="match status" value="1"/>
</dbReference>
<name>A0A7D5D971_9PSED</name>
<accession>A0A7D5D971</accession>
<keyword evidence="3" id="KW-0805">Transcription regulation</keyword>
<feature type="domain" description="Sigma-54 factor interaction" evidence="5">
    <location>
        <begin position="300"/>
        <end position="528"/>
    </location>
</feature>
<evidence type="ECO:0000256" key="4">
    <source>
        <dbReference type="ARBA" id="ARBA00023163"/>
    </source>
</evidence>